<keyword evidence="4" id="KW-0411">Iron-sulfur</keyword>
<feature type="domain" description="Rieske" evidence="6">
    <location>
        <begin position="425"/>
        <end position="519"/>
    </location>
</feature>
<dbReference type="InterPro" id="IPR036188">
    <property type="entry name" value="FAD/NAD-bd_sf"/>
</dbReference>
<dbReference type="PRINTS" id="PR00162">
    <property type="entry name" value="RIESKE"/>
</dbReference>
<dbReference type="Proteomes" id="UP000199334">
    <property type="component" value="Unassembled WGS sequence"/>
</dbReference>
<gene>
    <name evidence="7" type="ORF">SAMN05216498_0453</name>
</gene>
<dbReference type="Gene3D" id="3.50.50.60">
    <property type="entry name" value="FAD/NAD(P)-binding domain"/>
    <property type="match status" value="1"/>
</dbReference>
<evidence type="ECO:0000259" key="6">
    <source>
        <dbReference type="PROSITE" id="PS51296"/>
    </source>
</evidence>
<evidence type="ECO:0000256" key="5">
    <source>
        <dbReference type="ARBA" id="ARBA00023157"/>
    </source>
</evidence>
<dbReference type="Pfam" id="PF00355">
    <property type="entry name" value="Rieske"/>
    <property type="match status" value="1"/>
</dbReference>
<dbReference type="PANTHER" id="PTHR13847">
    <property type="entry name" value="SARCOSINE DEHYDROGENASE-RELATED"/>
    <property type="match status" value="1"/>
</dbReference>
<organism evidence="7 8">
    <name type="scientific">Tenuibacillus multivorans</name>
    <dbReference type="NCBI Taxonomy" id="237069"/>
    <lineage>
        <taxon>Bacteria</taxon>
        <taxon>Bacillati</taxon>
        <taxon>Bacillota</taxon>
        <taxon>Bacilli</taxon>
        <taxon>Bacillales</taxon>
        <taxon>Bacillaceae</taxon>
        <taxon>Tenuibacillus</taxon>
    </lineage>
</organism>
<dbReference type="AlphaFoldDB" id="A0A1H0G394"/>
<reference evidence="7 8" key="1">
    <citation type="submission" date="2016-10" db="EMBL/GenBank/DDBJ databases">
        <authorList>
            <person name="de Groot N.N."/>
        </authorList>
    </citation>
    <scope>NUCLEOTIDE SEQUENCE [LARGE SCALE GENOMIC DNA]</scope>
    <source>
        <strain evidence="7 8">CGMCC 1.3442</strain>
    </source>
</reference>
<dbReference type="GO" id="GO:0016020">
    <property type="term" value="C:membrane"/>
    <property type="evidence" value="ECO:0007669"/>
    <property type="project" value="InterPro"/>
</dbReference>
<dbReference type="SUPFAM" id="SSF51971">
    <property type="entry name" value="Nucleotide-binding domain"/>
    <property type="match status" value="1"/>
</dbReference>
<evidence type="ECO:0000313" key="8">
    <source>
        <dbReference type="Proteomes" id="UP000199334"/>
    </source>
</evidence>
<dbReference type="CDD" id="cd03477">
    <property type="entry name" value="Rieske_YhfW_C"/>
    <property type="match status" value="1"/>
</dbReference>
<dbReference type="GO" id="GO:0016705">
    <property type="term" value="F:oxidoreductase activity, acting on paired donors, with incorporation or reduction of molecular oxygen"/>
    <property type="evidence" value="ECO:0007669"/>
    <property type="project" value="UniProtKB-ARBA"/>
</dbReference>
<dbReference type="PANTHER" id="PTHR13847:SF274">
    <property type="entry name" value="RIESKE 2FE-2S IRON-SULFUR PROTEIN YHFW-RELATED"/>
    <property type="match status" value="1"/>
</dbReference>
<dbReference type="EMBL" id="FNIG01000014">
    <property type="protein sequence ID" value="SDO01199.1"/>
    <property type="molecule type" value="Genomic_DNA"/>
</dbReference>
<dbReference type="STRING" id="237069.SAMN05216498_0453"/>
<keyword evidence="5" id="KW-1015">Disulfide bond</keyword>
<dbReference type="Gene3D" id="3.30.9.10">
    <property type="entry name" value="D-Amino Acid Oxidase, subunit A, domain 2"/>
    <property type="match status" value="1"/>
</dbReference>
<dbReference type="InterPro" id="IPR006076">
    <property type="entry name" value="FAD-dep_OxRdtase"/>
</dbReference>
<evidence type="ECO:0000256" key="3">
    <source>
        <dbReference type="ARBA" id="ARBA00023004"/>
    </source>
</evidence>
<evidence type="ECO:0000313" key="7">
    <source>
        <dbReference type="EMBL" id="SDO01199.1"/>
    </source>
</evidence>
<dbReference type="PROSITE" id="PS51296">
    <property type="entry name" value="RIESKE"/>
    <property type="match status" value="1"/>
</dbReference>
<dbReference type="FunFam" id="2.102.10.10:FF:000014">
    <property type="entry name" value="Oxidoreductase, FAD dependent"/>
    <property type="match status" value="1"/>
</dbReference>
<dbReference type="SUPFAM" id="SSF50022">
    <property type="entry name" value="ISP domain"/>
    <property type="match status" value="1"/>
</dbReference>
<proteinExistence type="predicted"/>
<evidence type="ECO:0000256" key="4">
    <source>
        <dbReference type="ARBA" id="ARBA00023014"/>
    </source>
</evidence>
<name>A0A1H0G394_9BACI</name>
<evidence type="ECO:0000256" key="2">
    <source>
        <dbReference type="ARBA" id="ARBA00022723"/>
    </source>
</evidence>
<keyword evidence="2" id="KW-0479">Metal-binding</keyword>
<accession>A0A1H0G394</accession>
<protein>
    <submittedName>
        <fullName evidence="7">Glycine/D-amino acid oxidase</fullName>
    </submittedName>
</protein>
<dbReference type="GO" id="GO:0046872">
    <property type="term" value="F:metal ion binding"/>
    <property type="evidence" value="ECO:0007669"/>
    <property type="project" value="UniProtKB-KW"/>
</dbReference>
<dbReference type="GO" id="GO:0004497">
    <property type="term" value="F:monooxygenase activity"/>
    <property type="evidence" value="ECO:0007669"/>
    <property type="project" value="UniProtKB-ARBA"/>
</dbReference>
<keyword evidence="8" id="KW-1185">Reference proteome</keyword>
<dbReference type="GO" id="GO:0005737">
    <property type="term" value="C:cytoplasm"/>
    <property type="evidence" value="ECO:0007669"/>
    <property type="project" value="TreeGrafter"/>
</dbReference>
<dbReference type="GO" id="GO:0051537">
    <property type="term" value="F:2 iron, 2 sulfur cluster binding"/>
    <property type="evidence" value="ECO:0007669"/>
    <property type="project" value="UniProtKB-KW"/>
</dbReference>
<dbReference type="InterPro" id="IPR038010">
    <property type="entry name" value="YhfW_C"/>
</dbReference>
<dbReference type="OrthoDB" id="9767869at2"/>
<sequence length="525" mass="59441">MTQPKLPDDSQPIWFDEASIPTFQPLTEDQTVDVAIVGGGITGITAAYLLTQQGLNVALLEASTILNGTTGHTTAKITAQHGLIYDELINKQGYNPARMYYEAQTDALQLIEELVQNHQIDCHFEKQDAYLYSTSGEYKNKLEKEYQAYDHLNIKGNLENQIPFNVTIENALSMKNQAQFHPLKYLTHLVNLITQQGGKIYEQTTAVDVEDAHGSAVVVTREGFRIKANYVLACSHFPFYEGTGMYFTRMYASRAYALAVKAEKPYPGDYFLSVDQPDRSIRKSYLNGEEIYLIIGEGHKTGQGEGMMKHYKNLKRFCDKVFDENSYEILHRWSTQDLTTIDKIPYVGAISKKRQNVLIATGFRKWGMTNGTNAAQLMSDIVLGNLNPYEQLFSPSRFSADPSLKKFFVENLDVAKHLIKGKMEMPKTQIDDMNNDEGAVIRVNGERKGAYKDKEGNVYVVDTTCTHVGCELNWNESERTWDCPCHGSRFSYTGEVIEGPAETPLPQHDYKMLENFNFNKKESGY</sequence>
<dbReference type="Pfam" id="PF01266">
    <property type="entry name" value="DAO"/>
    <property type="match status" value="1"/>
</dbReference>
<dbReference type="InterPro" id="IPR005805">
    <property type="entry name" value="Rieske_Fe-S_prot_C"/>
</dbReference>
<keyword evidence="1" id="KW-0001">2Fe-2S</keyword>
<dbReference type="Gene3D" id="2.102.10.10">
    <property type="entry name" value="Rieske [2Fe-2S] iron-sulphur domain"/>
    <property type="match status" value="1"/>
</dbReference>
<dbReference type="InterPro" id="IPR017941">
    <property type="entry name" value="Rieske_2Fe-2S"/>
</dbReference>
<keyword evidence="3" id="KW-0408">Iron</keyword>
<evidence type="ECO:0000256" key="1">
    <source>
        <dbReference type="ARBA" id="ARBA00022714"/>
    </source>
</evidence>
<dbReference type="InterPro" id="IPR036922">
    <property type="entry name" value="Rieske_2Fe-2S_sf"/>
</dbReference>